<reference evidence="1 2" key="1">
    <citation type="submission" date="2019-09" db="EMBL/GenBank/DDBJ databases">
        <authorList>
            <person name="Cao W.R."/>
        </authorList>
    </citation>
    <scope>NUCLEOTIDE SEQUENCE [LARGE SCALE GENOMIC DNA]</scope>
    <source>
        <strain evidence="2">a4</strain>
    </source>
</reference>
<accession>A0A7J5ASG9</accession>
<name>A0A7J5ASG9_9FLAO</name>
<protein>
    <submittedName>
        <fullName evidence="1">Uncharacterized protein</fullName>
    </submittedName>
</protein>
<proteinExistence type="predicted"/>
<evidence type="ECO:0000313" key="1">
    <source>
        <dbReference type="EMBL" id="KAB1160568.1"/>
    </source>
</evidence>
<sequence>MKKMILIALLFLFYNCSQKLCYEERSIDELKKLYLNNELNYSFYQALKEYKLSVNDIKNVEKLIEEGFKKYNRNLNKGKYKLKKLPSFKQYGYILSPCMNNKGDKLVFVHAYWTNGNCSDLGSLGEWFEVCDGGSSMLQLVINLTKKKIPYVKPNGEA</sequence>
<keyword evidence="2" id="KW-1185">Reference proteome</keyword>
<dbReference type="Proteomes" id="UP000467305">
    <property type="component" value="Unassembled WGS sequence"/>
</dbReference>
<dbReference type="EMBL" id="WAAU01000003">
    <property type="protein sequence ID" value="KAB1160568.1"/>
    <property type="molecule type" value="Genomic_DNA"/>
</dbReference>
<comment type="caution">
    <text evidence="1">The sequence shown here is derived from an EMBL/GenBank/DDBJ whole genome shotgun (WGS) entry which is preliminary data.</text>
</comment>
<evidence type="ECO:0000313" key="2">
    <source>
        <dbReference type="Proteomes" id="UP000467305"/>
    </source>
</evidence>
<organism evidence="1 2">
    <name type="scientific">Tenacibaculum aiptasiae</name>
    <dbReference type="NCBI Taxonomy" id="426481"/>
    <lineage>
        <taxon>Bacteria</taxon>
        <taxon>Pseudomonadati</taxon>
        <taxon>Bacteroidota</taxon>
        <taxon>Flavobacteriia</taxon>
        <taxon>Flavobacteriales</taxon>
        <taxon>Flavobacteriaceae</taxon>
        <taxon>Tenacibaculum</taxon>
    </lineage>
</organism>
<gene>
    <name evidence="1" type="ORF">F7018_01450</name>
</gene>
<dbReference type="AlphaFoldDB" id="A0A7J5ASG9"/>
<dbReference type="RefSeq" id="WP_150898197.1">
    <property type="nucleotide sequence ID" value="NZ_WAAU01000003.1"/>
</dbReference>
<dbReference type="OrthoDB" id="9952552at2"/>